<comment type="caution">
    <text evidence="1">The sequence shown here is derived from an EMBL/GenBank/DDBJ whole genome shotgun (WGS) entry which is preliminary data.</text>
</comment>
<dbReference type="EMBL" id="AFGF01000017">
    <property type="protein sequence ID" value="EGO65442.1"/>
    <property type="molecule type" value="Genomic_DNA"/>
</dbReference>
<dbReference type="Proteomes" id="UP000003240">
    <property type="component" value="Unassembled WGS sequence"/>
</dbReference>
<organism evidence="1 2">
    <name type="scientific">Acetonema longum DSM 6540</name>
    <dbReference type="NCBI Taxonomy" id="1009370"/>
    <lineage>
        <taxon>Bacteria</taxon>
        <taxon>Bacillati</taxon>
        <taxon>Bacillota</taxon>
        <taxon>Negativicutes</taxon>
        <taxon>Acetonemataceae</taxon>
        <taxon>Acetonema</taxon>
    </lineage>
</organism>
<protein>
    <submittedName>
        <fullName evidence="1">Uncharacterized protein</fullName>
    </submittedName>
</protein>
<keyword evidence="2" id="KW-1185">Reference proteome</keyword>
<accession>F7NEN1</accession>
<dbReference type="STRING" id="1009370.ALO_02471"/>
<evidence type="ECO:0000313" key="1">
    <source>
        <dbReference type="EMBL" id="EGO65442.1"/>
    </source>
</evidence>
<name>F7NEN1_9FIRM</name>
<reference evidence="1 2" key="1">
    <citation type="journal article" date="2011" name="EMBO J.">
        <title>Structural diversity of bacterial flagellar motors.</title>
        <authorList>
            <person name="Chen S."/>
            <person name="Beeby M."/>
            <person name="Murphy G.E."/>
            <person name="Leadbetter J.R."/>
            <person name="Hendrixson D.R."/>
            <person name="Briegel A."/>
            <person name="Li Z."/>
            <person name="Shi J."/>
            <person name="Tocheva E.I."/>
            <person name="Muller A."/>
            <person name="Dobro M.J."/>
            <person name="Jensen G.J."/>
        </authorList>
    </citation>
    <scope>NUCLEOTIDE SEQUENCE [LARGE SCALE GENOMIC DNA]</scope>
    <source>
        <strain evidence="1 2">DSM 6540</strain>
    </source>
</reference>
<proteinExistence type="predicted"/>
<evidence type="ECO:0000313" key="2">
    <source>
        <dbReference type="Proteomes" id="UP000003240"/>
    </source>
</evidence>
<dbReference type="AlphaFoldDB" id="F7NEN1"/>
<sequence>MLFAMLAANFPAETLGSLLKPFLLLNNYDATRGNPAQIG</sequence>
<gene>
    <name evidence="1" type="ORF">ALO_02471</name>
</gene>